<evidence type="ECO:0000256" key="2">
    <source>
        <dbReference type="ARBA" id="ARBA00022729"/>
    </source>
</evidence>
<dbReference type="RefSeq" id="WP_044439829.1">
    <property type="nucleotide sequence ID" value="NZ_JYFC01000002.1"/>
</dbReference>
<evidence type="ECO:0000256" key="5">
    <source>
        <dbReference type="ARBA" id="ARBA00023288"/>
    </source>
</evidence>
<name>A0ABR5CHD5_9MICO</name>
<evidence type="ECO:0000256" key="1">
    <source>
        <dbReference type="ARBA" id="ARBA00022475"/>
    </source>
</evidence>
<keyword evidence="5" id="KW-0449">Lipoprotein</keyword>
<gene>
    <name evidence="6" type="ORF">TZ00_05380</name>
</gene>
<keyword evidence="3" id="KW-0472">Membrane</keyword>
<dbReference type="InterPro" id="IPR006059">
    <property type="entry name" value="SBP"/>
</dbReference>
<reference evidence="6 7" key="1">
    <citation type="journal article" date="2001" name="Int. J. Syst. Evol. Microbiol.">
        <title>Agreia bicolorata gen. nov., sp. nov., to accommodate actinobacteria isolated from narrow reed grass infected by the nematode Heteroanguina graminophila.</title>
        <authorList>
            <person name="Evtushenko L.I."/>
            <person name="Dorofeeva L.V."/>
            <person name="Dobrovolskaya T.G."/>
            <person name="Streshinskaya G.M."/>
            <person name="Subbotin S.A."/>
            <person name="Tiedje J.M."/>
        </authorList>
    </citation>
    <scope>NUCLEOTIDE SEQUENCE [LARGE SCALE GENOMIC DNA]</scope>
    <source>
        <strain evidence="6 7">VKM Ac-1804</strain>
    </source>
</reference>
<evidence type="ECO:0000313" key="7">
    <source>
        <dbReference type="Proteomes" id="UP000032503"/>
    </source>
</evidence>
<organism evidence="6 7">
    <name type="scientific">Agreia bicolorata</name>
    <dbReference type="NCBI Taxonomy" id="110935"/>
    <lineage>
        <taxon>Bacteria</taxon>
        <taxon>Bacillati</taxon>
        <taxon>Actinomycetota</taxon>
        <taxon>Actinomycetes</taxon>
        <taxon>Micrococcales</taxon>
        <taxon>Microbacteriaceae</taxon>
        <taxon>Agreia</taxon>
    </lineage>
</organism>
<sequence>MRFRTLGTLGVSVILGTALLSGCSSSGGDTGKVTLEFWSWAPNTQKVVDAWNKANPDITVKYTDAGGGDDSSSKLLTASRAGNAPDLALVEYTTLPAMIVADVPADITSYTSDIKDAFTEGTWAQTTFDGAVYGIPQDVGPMSITYRQDIFQKFGIAVPKTWDDFKTAAEAVRTADPQAVIASIPPAEFGTFAGIAAQAGSKWWDVKDGKWTVGIADEKSLEVADYFQGLADAGLISTDPLLTPEYDKALNDGTMLSWPSALWAPGVLQSVTPDTAGSWAMAPLPQWTAGDTAVSYQGGSAVIVTKNSKHAEAAADFAKWYNASEEGVKMVLGTQNLYPAATAGQDLAKEQAPPALMPQQTDFYTQAAEISSNTTPVTWGPNVNLAKSVLTDALSKAITDKTPWRDAFIATQKAVIDDMTKNGFTVTNK</sequence>
<protein>
    <submittedName>
        <fullName evidence="6">Sugar ABC transporter substrate-binding protein</fullName>
    </submittedName>
</protein>
<keyword evidence="2" id="KW-0732">Signal</keyword>
<dbReference type="PANTHER" id="PTHR43649:SF33">
    <property type="entry name" value="POLYGALACTURONAN_RHAMNOGALACTURONAN-BINDING PROTEIN YTCQ"/>
    <property type="match status" value="1"/>
</dbReference>
<proteinExistence type="predicted"/>
<evidence type="ECO:0000313" key="6">
    <source>
        <dbReference type="EMBL" id="KJC65019.1"/>
    </source>
</evidence>
<keyword evidence="4" id="KW-0564">Palmitate</keyword>
<evidence type="ECO:0000256" key="4">
    <source>
        <dbReference type="ARBA" id="ARBA00023139"/>
    </source>
</evidence>
<dbReference type="Gene3D" id="3.40.190.10">
    <property type="entry name" value="Periplasmic binding protein-like II"/>
    <property type="match status" value="1"/>
</dbReference>
<dbReference type="PANTHER" id="PTHR43649">
    <property type="entry name" value="ARABINOSE-BINDING PROTEIN-RELATED"/>
    <property type="match status" value="1"/>
</dbReference>
<accession>A0ABR5CHD5</accession>
<dbReference type="Proteomes" id="UP000032503">
    <property type="component" value="Unassembled WGS sequence"/>
</dbReference>
<evidence type="ECO:0000256" key="3">
    <source>
        <dbReference type="ARBA" id="ARBA00023136"/>
    </source>
</evidence>
<dbReference type="SUPFAM" id="SSF53850">
    <property type="entry name" value="Periplasmic binding protein-like II"/>
    <property type="match status" value="1"/>
</dbReference>
<keyword evidence="7" id="KW-1185">Reference proteome</keyword>
<dbReference type="InterPro" id="IPR050490">
    <property type="entry name" value="Bact_solute-bd_prot1"/>
</dbReference>
<dbReference type="PROSITE" id="PS51257">
    <property type="entry name" value="PROKAR_LIPOPROTEIN"/>
    <property type="match status" value="1"/>
</dbReference>
<keyword evidence="1" id="KW-1003">Cell membrane</keyword>
<comment type="caution">
    <text evidence="6">The sequence shown here is derived from an EMBL/GenBank/DDBJ whole genome shotgun (WGS) entry which is preliminary data.</text>
</comment>
<dbReference type="Pfam" id="PF01547">
    <property type="entry name" value="SBP_bac_1"/>
    <property type="match status" value="1"/>
</dbReference>
<dbReference type="EMBL" id="JYFC01000002">
    <property type="protein sequence ID" value="KJC65019.1"/>
    <property type="molecule type" value="Genomic_DNA"/>
</dbReference>
<dbReference type="CDD" id="cd13585">
    <property type="entry name" value="PBP2_TMBP_like"/>
    <property type="match status" value="1"/>
</dbReference>